<evidence type="ECO:0000256" key="2">
    <source>
        <dbReference type="ARBA" id="ARBA00007776"/>
    </source>
</evidence>
<feature type="transmembrane region" description="Helical" evidence="8">
    <location>
        <begin position="139"/>
        <end position="156"/>
    </location>
</feature>
<keyword evidence="7 8" id="KW-0472">Membrane</keyword>
<gene>
    <name evidence="9" type="ORF">DSM106044_00355</name>
</gene>
<dbReference type="InterPro" id="IPR017225">
    <property type="entry name" value="Cell_shape_determin_MreD_prd"/>
</dbReference>
<evidence type="ECO:0000256" key="6">
    <source>
        <dbReference type="ARBA" id="ARBA00022989"/>
    </source>
</evidence>
<keyword evidence="3" id="KW-1003">Cell membrane</keyword>
<feature type="transmembrane region" description="Helical" evidence="8">
    <location>
        <begin position="100"/>
        <end position="119"/>
    </location>
</feature>
<name>A0A4U8QRL0_9FIRM</name>
<comment type="similarity">
    <text evidence="2">Belongs to the MreD family.</text>
</comment>
<keyword evidence="10" id="KW-1185">Reference proteome</keyword>
<reference evidence="9 10" key="1">
    <citation type="journal article" date="2019" name="Anaerobe">
        <title>Detection of Robinsoniella peoriensis in multiple bone samples of a trauma patient.</title>
        <authorList>
            <person name="Schrottner P."/>
            <person name="Hartwich K."/>
            <person name="Bunk B."/>
            <person name="Schober I."/>
            <person name="Helbig S."/>
            <person name="Rudolph W.W."/>
            <person name="Gunzer F."/>
        </authorList>
    </citation>
    <scope>NUCLEOTIDE SEQUENCE [LARGE SCALE GENOMIC DNA]</scope>
    <source>
        <strain evidence="9 10">DSM 106044</strain>
    </source>
</reference>
<dbReference type="AlphaFoldDB" id="A0A4U8QRL0"/>
<dbReference type="NCBIfam" id="TIGR03426">
    <property type="entry name" value="shape_MreD"/>
    <property type="match status" value="1"/>
</dbReference>
<dbReference type="Proteomes" id="UP000306509">
    <property type="component" value="Unassembled WGS sequence"/>
</dbReference>
<evidence type="ECO:0000313" key="9">
    <source>
        <dbReference type="EMBL" id="TLD02856.1"/>
    </source>
</evidence>
<comment type="subcellular location">
    <subcellularLocation>
        <location evidence="1">Cell membrane</location>
        <topology evidence="1">Multi-pass membrane protein</topology>
    </subcellularLocation>
</comment>
<dbReference type="Pfam" id="PF04093">
    <property type="entry name" value="MreD"/>
    <property type="match status" value="1"/>
</dbReference>
<evidence type="ECO:0000256" key="8">
    <source>
        <dbReference type="SAM" id="Phobius"/>
    </source>
</evidence>
<dbReference type="EMBL" id="QGQD01000006">
    <property type="protein sequence ID" value="TLD02856.1"/>
    <property type="molecule type" value="Genomic_DNA"/>
</dbReference>
<evidence type="ECO:0000256" key="4">
    <source>
        <dbReference type="ARBA" id="ARBA00022692"/>
    </source>
</evidence>
<organism evidence="9 10">
    <name type="scientific">Robinsoniella peoriensis</name>
    <dbReference type="NCBI Taxonomy" id="180332"/>
    <lineage>
        <taxon>Bacteria</taxon>
        <taxon>Bacillati</taxon>
        <taxon>Bacillota</taxon>
        <taxon>Clostridia</taxon>
        <taxon>Lachnospirales</taxon>
        <taxon>Lachnospiraceae</taxon>
        <taxon>Robinsoniella</taxon>
    </lineage>
</organism>
<dbReference type="PIRSF" id="PIRSF037497">
    <property type="entry name" value="MreD_Clostridium/Treponema_prd"/>
    <property type="match status" value="1"/>
</dbReference>
<dbReference type="STRING" id="180332.GCA_000797495_05509"/>
<keyword evidence="5" id="KW-0133">Cell shape</keyword>
<evidence type="ECO:0000256" key="1">
    <source>
        <dbReference type="ARBA" id="ARBA00004651"/>
    </source>
</evidence>
<evidence type="ECO:0000313" key="10">
    <source>
        <dbReference type="Proteomes" id="UP000306509"/>
    </source>
</evidence>
<evidence type="ECO:0000256" key="3">
    <source>
        <dbReference type="ARBA" id="ARBA00022475"/>
    </source>
</evidence>
<dbReference type="InterPro" id="IPR007227">
    <property type="entry name" value="Cell_shape_determining_MreD"/>
</dbReference>
<sequence>MKSKVILFFVLLICVILQCTLLPALSIASITPNLLIIVTVSFGLMRGKRSGLWIGFVCGLMADLLFGDTMGFHAIIYMYIGYLNGFCYHIFYDDDIKMPVVLTAASDLVYGIIVYGFQFLLRGRVDFFFYLRRIIMPEVIYTIVLTFLCYRILLFINRKLEKSEQRSVNSFV</sequence>
<dbReference type="OrthoDB" id="9796616at2"/>
<evidence type="ECO:0000256" key="5">
    <source>
        <dbReference type="ARBA" id="ARBA00022960"/>
    </source>
</evidence>
<keyword evidence="4 8" id="KW-0812">Transmembrane</keyword>
<dbReference type="GO" id="GO:0005886">
    <property type="term" value="C:plasma membrane"/>
    <property type="evidence" value="ECO:0007669"/>
    <property type="project" value="UniProtKB-SubCell"/>
</dbReference>
<dbReference type="RefSeq" id="WP_027294089.1">
    <property type="nucleotide sequence ID" value="NZ_CABMJZ010000062.1"/>
</dbReference>
<proteinExistence type="inferred from homology"/>
<protein>
    <submittedName>
        <fullName evidence="9">Rod shape-determining protein MreD</fullName>
    </submittedName>
</protein>
<accession>A0A4U8QRL0</accession>
<evidence type="ECO:0000256" key="7">
    <source>
        <dbReference type="ARBA" id="ARBA00023136"/>
    </source>
</evidence>
<keyword evidence="6 8" id="KW-1133">Transmembrane helix</keyword>
<comment type="caution">
    <text evidence="9">The sequence shown here is derived from an EMBL/GenBank/DDBJ whole genome shotgun (WGS) entry which is preliminary data.</text>
</comment>
<dbReference type="GO" id="GO:0008360">
    <property type="term" value="P:regulation of cell shape"/>
    <property type="evidence" value="ECO:0007669"/>
    <property type="project" value="UniProtKB-KW"/>
</dbReference>